<name>A0A6C0J214_9ZZZZ</name>
<evidence type="ECO:0000256" key="1">
    <source>
        <dbReference type="SAM" id="Coils"/>
    </source>
</evidence>
<evidence type="ECO:0000313" key="2">
    <source>
        <dbReference type="EMBL" id="QHT99691.1"/>
    </source>
</evidence>
<protein>
    <submittedName>
        <fullName evidence="2">Uncharacterized protein</fullName>
    </submittedName>
</protein>
<dbReference type="AlphaFoldDB" id="A0A6C0J214"/>
<organism evidence="2">
    <name type="scientific">viral metagenome</name>
    <dbReference type="NCBI Taxonomy" id="1070528"/>
    <lineage>
        <taxon>unclassified sequences</taxon>
        <taxon>metagenomes</taxon>
        <taxon>organismal metagenomes</taxon>
    </lineage>
</organism>
<keyword evidence="1" id="KW-0175">Coiled coil</keyword>
<dbReference type="EMBL" id="MN740312">
    <property type="protein sequence ID" value="QHT99691.1"/>
    <property type="molecule type" value="Genomic_DNA"/>
</dbReference>
<sequence length="105" mass="11716">MTPTILIALAALAALVIFYLLPYTKENFENENVVNLKTGLDQLQNLKSQLENLEQDISNLSPNLLNLEEHKEVLGNLATNINTVSTTMLTNMKNIETQVLTNFNA</sequence>
<proteinExistence type="predicted"/>
<accession>A0A6C0J214</accession>
<reference evidence="2" key="1">
    <citation type="journal article" date="2020" name="Nature">
        <title>Giant virus diversity and host interactions through global metagenomics.</title>
        <authorList>
            <person name="Schulz F."/>
            <person name="Roux S."/>
            <person name="Paez-Espino D."/>
            <person name="Jungbluth S."/>
            <person name="Walsh D.A."/>
            <person name="Denef V.J."/>
            <person name="McMahon K.D."/>
            <person name="Konstantinidis K.T."/>
            <person name="Eloe-Fadrosh E.A."/>
            <person name="Kyrpides N.C."/>
            <person name="Woyke T."/>
        </authorList>
    </citation>
    <scope>NUCLEOTIDE SEQUENCE</scope>
    <source>
        <strain evidence="2">GVMAG-M-3300025727-45</strain>
    </source>
</reference>
<feature type="coiled-coil region" evidence="1">
    <location>
        <begin position="33"/>
        <end position="70"/>
    </location>
</feature>